<protein>
    <submittedName>
        <fullName evidence="1">Uncharacterized protein</fullName>
    </submittedName>
</protein>
<accession>A0ABP8AP34</accession>
<keyword evidence="2" id="KW-1185">Reference proteome</keyword>
<evidence type="ECO:0000313" key="2">
    <source>
        <dbReference type="Proteomes" id="UP001501251"/>
    </source>
</evidence>
<comment type="caution">
    <text evidence="1">The sequence shown here is derived from an EMBL/GenBank/DDBJ whole genome shotgun (WGS) entry which is preliminary data.</text>
</comment>
<sequence length="140" mass="16215">MPETKIDPLKLRQMVEANKPYAEIAEYFHMTVGGVQQAVERLGLTKQRYLRHDKAIPWKLAREHSQSGPANSLRRLSRIAQGQEIPLTKKHTALRWANRLIEANKDIDYSKEKGFFEKDADPDNWHVRQVLADAEQALEQ</sequence>
<proteinExistence type="predicted"/>
<reference evidence="2" key="1">
    <citation type="journal article" date="2019" name="Int. J. Syst. Evol. Microbiol.">
        <title>The Global Catalogue of Microorganisms (GCM) 10K type strain sequencing project: providing services to taxonomists for standard genome sequencing and annotation.</title>
        <authorList>
            <consortium name="The Broad Institute Genomics Platform"/>
            <consortium name="The Broad Institute Genome Sequencing Center for Infectious Disease"/>
            <person name="Wu L."/>
            <person name="Ma J."/>
        </authorList>
    </citation>
    <scope>NUCLEOTIDE SEQUENCE [LARGE SCALE GENOMIC DNA]</scope>
    <source>
        <strain evidence="2">JCM 17388</strain>
    </source>
</reference>
<organism evidence="1 2">
    <name type="scientific">Streptosporangium oxazolinicum</name>
    <dbReference type="NCBI Taxonomy" id="909287"/>
    <lineage>
        <taxon>Bacteria</taxon>
        <taxon>Bacillati</taxon>
        <taxon>Actinomycetota</taxon>
        <taxon>Actinomycetes</taxon>
        <taxon>Streptosporangiales</taxon>
        <taxon>Streptosporangiaceae</taxon>
        <taxon>Streptosporangium</taxon>
    </lineage>
</organism>
<dbReference type="EMBL" id="BAABAQ010000003">
    <property type="protein sequence ID" value="GAA4187152.1"/>
    <property type="molecule type" value="Genomic_DNA"/>
</dbReference>
<name>A0ABP8AP34_9ACTN</name>
<evidence type="ECO:0000313" key="1">
    <source>
        <dbReference type="EMBL" id="GAA4187152.1"/>
    </source>
</evidence>
<gene>
    <name evidence="1" type="ORF">GCM10022252_20210</name>
</gene>
<dbReference type="Proteomes" id="UP001501251">
    <property type="component" value="Unassembled WGS sequence"/>
</dbReference>
<dbReference type="RefSeq" id="WP_344917425.1">
    <property type="nucleotide sequence ID" value="NZ_BAABAQ010000003.1"/>
</dbReference>